<proteinExistence type="predicted"/>
<evidence type="ECO:0008006" key="3">
    <source>
        <dbReference type="Google" id="ProtNLM"/>
    </source>
</evidence>
<sequence length="282" mass="32772">MLIEWIFSFMITTWQHLPEVETWANENLGGVESLTAEILREEEILCVLEKHALLSFDSQWTKRDRLKIPAACRRTSNMSEYLEGVQFRTEPLLKKNEFPAWDHRLDVVVKNQTPFTIYLRRDRDYLGAHSTAGWSMWIELKTGILRFEWVDQFRNSHLRMKAHTELNPLKGNLKLITHIDALMVTNKGSKVGRAALLTGRSSEGFKHIVFERLNKDLLKSKEKCTKHHSCKKVSSIAIDELKLQKFANVKSSLYTNFLKQGRPLSFSEISPEELVPQMAVFR</sequence>
<gene>
    <name evidence="1" type="ORF">MNR06_10600</name>
</gene>
<dbReference type="Proteomes" id="UP000830116">
    <property type="component" value="Chromosome"/>
</dbReference>
<keyword evidence="2" id="KW-1185">Reference proteome</keyword>
<dbReference type="EMBL" id="CP093442">
    <property type="protein sequence ID" value="UOF00151.1"/>
    <property type="molecule type" value="Genomic_DNA"/>
</dbReference>
<reference evidence="1" key="1">
    <citation type="submission" date="2022-03" db="EMBL/GenBank/DDBJ databases">
        <title>Genome Identification and Characterization of new species Bdellovibrio reynosense LBG001 sp. nov. from a Mexico soil sample.</title>
        <authorList>
            <person name="Camilli A."/>
            <person name="Ajao Y."/>
            <person name="Guo X."/>
        </authorList>
    </citation>
    <scope>NUCLEOTIDE SEQUENCE</scope>
    <source>
        <strain evidence="1">LBG001</strain>
    </source>
</reference>
<evidence type="ECO:0000313" key="1">
    <source>
        <dbReference type="EMBL" id="UOF00151.1"/>
    </source>
</evidence>
<evidence type="ECO:0000313" key="2">
    <source>
        <dbReference type="Proteomes" id="UP000830116"/>
    </source>
</evidence>
<dbReference type="RefSeq" id="WP_243535837.1">
    <property type="nucleotide sequence ID" value="NZ_CP093442.1"/>
</dbReference>
<protein>
    <recommendedName>
        <fullName evidence="3">C2 domain-containing protein</fullName>
    </recommendedName>
</protein>
<organism evidence="1 2">
    <name type="scientific">Bdellovibrio reynosensis</name>
    <dbReference type="NCBI Taxonomy" id="2835041"/>
    <lineage>
        <taxon>Bacteria</taxon>
        <taxon>Pseudomonadati</taxon>
        <taxon>Bdellovibrionota</taxon>
        <taxon>Bdellovibrionia</taxon>
        <taxon>Bdellovibrionales</taxon>
        <taxon>Pseudobdellovibrionaceae</taxon>
        <taxon>Bdellovibrio</taxon>
    </lineage>
</organism>
<name>A0ABY4C8Z6_9BACT</name>
<accession>A0ABY4C8Z6</accession>